<dbReference type="EMBL" id="CM042020">
    <property type="protein sequence ID" value="KAI3821750.1"/>
    <property type="molecule type" value="Genomic_DNA"/>
</dbReference>
<organism evidence="1 2">
    <name type="scientific">Smallanthus sonchifolius</name>
    <dbReference type="NCBI Taxonomy" id="185202"/>
    <lineage>
        <taxon>Eukaryota</taxon>
        <taxon>Viridiplantae</taxon>
        <taxon>Streptophyta</taxon>
        <taxon>Embryophyta</taxon>
        <taxon>Tracheophyta</taxon>
        <taxon>Spermatophyta</taxon>
        <taxon>Magnoliopsida</taxon>
        <taxon>eudicotyledons</taxon>
        <taxon>Gunneridae</taxon>
        <taxon>Pentapetalae</taxon>
        <taxon>asterids</taxon>
        <taxon>campanulids</taxon>
        <taxon>Asterales</taxon>
        <taxon>Asteraceae</taxon>
        <taxon>Asteroideae</taxon>
        <taxon>Heliantheae alliance</taxon>
        <taxon>Millerieae</taxon>
        <taxon>Smallanthus</taxon>
    </lineage>
</organism>
<name>A0ACB9JPL5_9ASTR</name>
<proteinExistence type="predicted"/>
<reference evidence="2" key="1">
    <citation type="journal article" date="2022" name="Mol. Ecol. Resour.">
        <title>The genomes of chicory, endive, great burdock and yacon provide insights into Asteraceae palaeo-polyploidization history and plant inulin production.</title>
        <authorList>
            <person name="Fan W."/>
            <person name="Wang S."/>
            <person name="Wang H."/>
            <person name="Wang A."/>
            <person name="Jiang F."/>
            <person name="Liu H."/>
            <person name="Zhao H."/>
            <person name="Xu D."/>
            <person name="Zhang Y."/>
        </authorList>
    </citation>
    <scope>NUCLEOTIDE SEQUENCE [LARGE SCALE GENOMIC DNA]</scope>
    <source>
        <strain evidence="2">cv. Yunnan</strain>
    </source>
</reference>
<comment type="caution">
    <text evidence="1">The sequence shown here is derived from an EMBL/GenBank/DDBJ whole genome shotgun (WGS) entry which is preliminary data.</text>
</comment>
<evidence type="ECO:0000313" key="2">
    <source>
        <dbReference type="Proteomes" id="UP001056120"/>
    </source>
</evidence>
<dbReference type="Proteomes" id="UP001056120">
    <property type="component" value="Linkage Group LG03"/>
</dbReference>
<reference evidence="1 2" key="2">
    <citation type="journal article" date="2022" name="Mol. Ecol. Resour.">
        <title>The genomes of chicory, endive, great burdock and yacon provide insights into Asteraceae paleo-polyploidization history and plant inulin production.</title>
        <authorList>
            <person name="Fan W."/>
            <person name="Wang S."/>
            <person name="Wang H."/>
            <person name="Wang A."/>
            <person name="Jiang F."/>
            <person name="Liu H."/>
            <person name="Zhao H."/>
            <person name="Xu D."/>
            <person name="Zhang Y."/>
        </authorList>
    </citation>
    <scope>NUCLEOTIDE SEQUENCE [LARGE SCALE GENOMIC DNA]</scope>
    <source>
        <strain evidence="2">cv. Yunnan</strain>
        <tissue evidence="1">Leaves</tissue>
    </source>
</reference>
<keyword evidence="2" id="KW-1185">Reference proteome</keyword>
<evidence type="ECO:0000313" key="1">
    <source>
        <dbReference type="EMBL" id="KAI3821750.1"/>
    </source>
</evidence>
<accession>A0ACB9JPL5</accession>
<sequence>MLNRLSILQWKINRLSILLYIIRSELLQSLAFAVSELQSLPVSLVAMSERLNFNLLDLGWIWTIEEADSESSREANNLLLFQFSIFQEFKLQIVGCFNWIPRQTSRGPVRSADDQQDLLRTN</sequence>
<protein>
    <submittedName>
        <fullName evidence="1">Uncharacterized protein</fullName>
    </submittedName>
</protein>
<gene>
    <name evidence="1" type="ORF">L1987_09322</name>
</gene>